<dbReference type="EMBL" id="FZNR01000003">
    <property type="protein sequence ID" value="SNR58245.1"/>
    <property type="molecule type" value="Genomic_DNA"/>
</dbReference>
<keyword evidence="1" id="KW-0472">Membrane</keyword>
<reference evidence="3 4" key="1">
    <citation type="submission" date="2017-06" db="EMBL/GenBank/DDBJ databases">
        <authorList>
            <person name="Kim H.J."/>
            <person name="Triplett B.A."/>
        </authorList>
    </citation>
    <scope>NUCLEOTIDE SEQUENCE [LARGE SCALE GENOMIC DNA]</scope>
    <source>
        <strain evidence="3 4">DSM 43151</strain>
    </source>
</reference>
<dbReference type="AlphaFoldDB" id="A0A238XGX4"/>
<evidence type="ECO:0000313" key="4">
    <source>
        <dbReference type="Proteomes" id="UP000198415"/>
    </source>
</evidence>
<dbReference type="Proteomes" id="UP000198415">
    <property type="component" value="Unassembled WGS sequence"/>
</dbReference>
<keyword evidence="1" id="KW-0812">Transmembrane</keyword>
<evidence type="ECO:0000256" key="1">
    <source>
        <dbReference type="SAM" id="Phobius"/>
    </source>
</evidence>
<dbReference type="RefSeq" id="WP_089293057.1">
    <property type="nucleotide sequence ID" value="NZ_BOMU01000041.1"/>
</dbReference>
<dbReference type="InterPro" id="IPR058488">
    <property type="entry name" value="DUF8175"/>
</dbReference>
<keyword evidence="4" id="KW-1185">Reference proteome</keyword>
<proteinExistence type="predicted"/>
<feature type="domain" description="DUF8175" evidence="2">
    <location>
        <begin position="83"/>
        <end position="231"/>
    </location>
</feature>
<protein>
    <recommendedName>
        <fullName evidence="2">DUF8175 domain-containing protein</fullName>
    </recommendedName>
</protein>
<name>A0A238XGX4_9ACTN</name>
<feature type="transmembrane region" description="Helical" evidence="1">
    <location>
        <begin position="12"/>
        <end position="32"/>
    </location>
</feature>
<gene>
    <name evidence="3" type="ORF">SAMN06264365_103454</name>
</gene>
<evidence type="ECO:0000259" key="2">
    <source>
        <dbReference type="Pfam" id="PF26526"/>
    </source>
</evidence>
<keyword evidence="1" id="KW-1133">Transmembrane helix</keyword>
<organism evidence="3 4">
    <name type="scientific">Actinoplanes regularis</name>
    <dbReference type="NCBI Taxonomy" id="52697"/>
    <lineage>
        <taxon>Bacteria</taxon>
        <taxon>Bacillati</taxon>
        <taxon>Actinomycetota</taxon>
        <taxon>Actinomycetes</taxon>
        <taxon>Micromonosporales</taxon>
        <taxon>Micromonosporaceae</taxon>
        <taxon>Actinoplanes</taxon>
    </lineage>
</organism>
<dbReference type="OrthoDB" id="3391176at2"/>
<evidence type="ECO:0000313" key="3">
    <source>
        <dbReference type="EMBL" id="SNR58245.1"/>
    </source>
</evidence>
<dbReference type="Pfam" id="PF26526">
    <property type="entry name" value="DUF8175"/>
    <property type="match status" value="1"/>
</dbReference>
<accession>A0A238XGX4</accession>
<sequence>MDNTFLAAPNRRWLWASTVAAVVTLTAIGLVIRHTGPPTAEPPPPAIPAVTQTGSPSPAATFPSPIGSAAPIAPLLRLVAGSRTVGGVRVGYPHTQAGAVSAAIEYVTQATSNLDLQRAVTIGETITDGSYGPSDVFAEGPMSIRKALGVATTGPVPAGASVVTSPAAYQVRDASRDSVTVLVLAYLTVRSQNSGIRSQVAVFPIQLVWSDGDWKDTKRADSAPDYAQLRTQPGTPEAAAAGWQEFLQ</sequence>